<evidence type="ECO:0000256" key="2">
    <source>
        <dbReference type="ARBA" id="ARBA00006464"/>
    </source>
</evidence>
<name>A0A6M8B197_9ACTO</name>
<evidence type="ECO:0000256" key="6">
    <source>
        <dbReference type="ARBA" id="ARBA00023136"/>
    </source>
</evidence>
<accession>A0A6M8B197</accession>
<dbReference type="KEGG" id="amam:HPC72_07290"/>
<keyword evidence="3 9" id="KW-0808">Transferase</keyword>
<organism evidence="9 10">
    <name type="scientific">Actinomyces marmotae</name>
    <dbReference type="NCBI Taxonomy" id="2737173"/>
    <lineage>
        <taxon>Bacteria</taxon>
        <taxon>Bacillati</taxon>
        <taxon>Actinomycetota</taxon>
        <taxon>Actinomycetes</taxon>
        <taxon>Actinomycetales</taxon>
        <taxon>Actinomycetaceae</taxon>
        <taxon>Actinomyces</taxon>
    </lineage>
</organism>
<keyword evidence="5 7" id="KW-1133">Transmembrane helix</keyword>
<sequence length="489" mass="53491">MIQSSSFSAVPTASEAWRRRAFFRRGLRAGDLAIILLVVACVERLCHVTGHERIGSGVMPALVTRALLIAAVAVAWGLLLTKADVYRDRVLGHGATEYKRVVWATVLEFAGFSILGYMVGVRMPTAHLVAALAISIVALLAWHWAARRRLIRLAAAGSLAQPAYVVGSVGAVASAISELTRQPGLGLQIRGAFVSDEAALDAHPDLPVPVIGRVSSLQETVESSEGIAVVVAEDSGLTSAMIRRLSQSLGSEGRLIMLPPLLQIASSRLWMRSARGLSAIEIQQPRVDVAHSPLKRSTDIFASVLIIILLVPVWLIVPPLIWMQDRGPILFRQTRIGLNGKPFQIWKFRSMRINADAELAGLLREQNRTDSPLFKVDNDPRITRVGAFLRRTSIDELPQLFNVLAGSMSLVGPRPQVAKEVALYDEEASRRLLAKPGITGLWQVSGRSSLTWEEAIRLDLFYVENWTPGMDLWILLRTVKAVLLLDGSA</sequence>
<evidence type="ECO:0000313" key="9">
    <source>
        <dbReference type="EMBL" id="QKD80048.1"/>
    </source>
</evidence>
<keyword evidence="4 7" id="KW-0812">Transmembrane</keyword>
<dbReference type="InterPro" id="IPR017475">
    <property type="entry name" value="EPS_sugar_tfrase"/>
</dbReference>
<feature type="domain" description="Bacterial sugar transferase" evidence="8">
    <location>
        <begin position="295"/>
        <end position="483"/>
    </location>
</feature>
<evidence type="ECO:0000256" key="4">
    <source>
        <dbReference type="ARBA" id="ARBA00022692"/>
    </source>
</evidence>
<dbReference type="GO" id="GO:0016780">
    <property type="term" value="F:phosphotransferase activity, for other substituted phosphate groups"/>
    <property type="evidence" value="ECO:0007669"/>
    <property type="project" value="TreeGrafter"/>
</dbReference>
<dbReference type="GO" id="GO:0016020">
    <property type="term" value="C:membrane"/>
    <property type="evidence" value="ECO:0007669"/>
    <property type="project" value="UniProtKB-SubCell"/>
</dbReference>
<evidence type="ECO:0000256" key="3">
    <source>
        <dbReference type="ARBA" id="ARBA00022679"/>
    </source>
</evidence>
<feature type="transmembrane region" description="Helical" evidence="7">
    <location>
        <begin position="300"/>
        <end position="322"/>
    </location>
</feature>
<gene>
    <name evidence="9" type="ORF">HPC72_07290</name>
</gene>
<comment type="subcellular location">
    <subcellularLocation>
        <location evidence="1">Membrane</location>
        <topology evidence="1">Multi-pass membrane protein</topology>
    </subcellularLocation>
</comment>
<dbReference type="AlphaFoldDB" id="A0A6M8B197"/>
<comment type="similarity">
    <text evidence="2">Belongs to the bacterial sugar transferase family.</text>
</comment>
<feature type="transmembrane region" description="Helical" evidence="7">
    <location>
        <begin position="62"/>
        <end position="80"/>
    </location>
</feature>
<dbReference type="PANTHER" id="PTHR30576:SF10">
    <property type="entry name" value="SLL5057 PROTEIN"/>
    <property type="match status" value="1"/>
</dbReference>
<dbReference type="Pfam" id="PF13727">
    <property type="entry name" value="CoA_binding_3"/>
    <property type="match status" value="1"/>
</dbReference>
<dbReference type="Pfam" id="PF02397">
    <property type="entry name" value="Bac_transf"/>
    <property type="match status" value="1"/>
</dbReference>
<dbReference type="PANTHER" id="PTHR30576">
    <property type="entry name" value="COLANIC BIOSYNTHESIS UDP-GLUCOSE LIPID CARRIER TRANSFERASE"/>
    <property type="match status" value="1"/>
</dbReference>
<evidence type="ECO:0000256" key="5">
    <source>
        <dbReference type="ARBA" id="ARBA00022989"/>
    </source>
</evidence>
<feature type="transmembrane region" description="Helical" evidence="7">
    <location>
        <begin position="126"/>
        <end position="145"/>
    </location>
</feature>
<dbReference type="Proteomes" id="UP000504752">
    <property type="component" value="Chromosome"/>
</dbReference>
<proteinExistence type="inferred from homology"/>
<protein>
    <submittedName>
        <fullName evidence="9">Sugar transferase</fullName>
    </submittedName>
</protein>
<dbReference type="RefSeq" id="WP_159524403.1">
    <property type="nucleotide sequence ID" value="NZ_CP053642.1"/>
</dbReference>
<keyword evidence="10" id="KW-1185">Reference proteome</keyword>
<evidence type="ECO:0000256" key="7">
    <source>
        <dbReference type="SAM" id="Phobius"/>
    </source>
</evidence>
<dbReference type="NCBIfam" id="TIGR03025">
    <property type="entry name" value="EPS_sugtrans"/>
    <property type="match status" value="1"/>
</dbReference>
<evidence type="ECO:0000259" key="8">
    <source>
        <dbReference type="Pfam" id="PF02397"/>
    </source>
</evidence>
<feature type="transmembrane region" description="Helical" evidence="7">
    <location>
        <begin position="29"/>
        <end position="50"/>
    </location>
</feature>
<feature type="transmembrane region" description="Helical" evidence="7">
    <location>
        <begin position="101"/>
        <end position="120"/>
    </location>
</feature>
<evidence type="ECO:0000313" key="10">
    <source>
        <dbReference type="Proteomes" id="UP000504752"/>
    </source>
</evidence>
<dbReference type="InterPro" id="IPR003362">
    <property type="entry name" value="Bact_transf"/>
</dbReference>
<reference evidence="9 10" key="1">
    <citation type="submission" date="2020-05" db="EMBL/GenBank/DDBJ databases">
        <title>Actinomyces sp. zg-325.</title>
        <authorList>
            <person name="Yang C."/>
        </authorList>
    </citation>
    <scope>NUCLEOTIDE SEQUENCE [LARGE SCALE GENOMIC DNA]</scope>
    <source>
        <strain evidence="10">zg-325</strain>
    </source>
</reference>
<keyword evidence="6 7" id="KW-0472">Membrane</keyword>
<dbReference type="EMBL" id="CP053642">
    <property type="protein sequence ID" value="QKD80048.1"/>
    <property type="molecule type" value="Genomic_DNA"/>
</dbReference>
<evidence type="ECO:0000256" key="1">
    <source>
        <dbReference type="ARBA" id="ARBA00004141"/>
    </source>
</evidence>